<evidence type="ECO:0000256" key="2">
    <source>
        <dbReference type="SAM" id="Phobius"/>
    </source>
</evidence>
<feature type="transmembrane region" description="Helical" evidence="2">
    <location>
        <begin position="329"/>
        <end position="353"/>
    </location>
</feature>
<feature type="region of interest" description="Disordered" evidence="1">
    <location>
        <begin position="364"/>
        <end position="417"/>
    </location>
</feature>
<sequence>MTTDDNPKKPDRLKKPERAPYLSVVLVILPLISAIMLWVALNNIGMAGGGFTGFLKTLLLPVAAFIVAYTVYRLAIERGATLFSVGYILAGVVGISSILIVGAGLYLGTLPGLIIKEVEERRLQVYATETARYADHRMTEAAQAGRVVPVVMAIASDLNTKTECEKATSCVSLRGSGGYGSTTRTLEALASRAAAVRDEASSGLQQREAIRSELANHLARMETVLADEERDIWERRTALRELDAGLEQVLNRLDEAVPTAMLAAYAGELRAGVTIPDQPDVTGRLNALLAGYAANLEAVLGQAESERIERPVFPPRTGAIQTLSYIGEFAPVALLVLAVELVFPLVLWVYTVLSLLWARYQANPEGDSPPPRESDFDDLTTLRPIDVPKRSRARKVVEYDDDPDVDDAPPVRRGRAR</sequence>
<organism evidence="3 4">
    <name type="scientific">Jiella pacifica</name>
    <dbReference type="NCBI Taxonomy" id="2696469"/>
    <lineage>
        <taxon>Bacteria</taxon>
        <taxon>Pseudomonadati</taxon>
        <taxon>Pseudomonadota</taxon>
        <taxon>Alphaproteobacteria</taxon>
        <taxon>Hyphomicrobiales</taxon>
        <taxon>Aurantimonadaceae</taxon>
        <taxon>Jiella</taxon>
    </lineage>
</organism>
<comment type="caution">
    <text evidence="3">The sequence shown here is derived from an EMBL/GenBank/DDBJ whole genome shotgun (WGS) entry which is preliminary data.</text>
</comment>
<keyword evidence="2" id="KW-0472">Membrane</keyword>
<feature type="transmembrane region" description="Helical" evidence="2">
    <location>
        <begin position="84"/>
        <end position="107"/>
    </location>
</feature>
<dbReference type="AlphaFoldDB" id="A0A6N9T517"/>
<keyword evidence="2" id="KW-0812">Transmembrane</keyword>
<gene>
    <name evidence="3" type="ORF">GTK09_18855</name>
</gene>
<feature type="transmembrane region" description="Helical" evidence="2">
    <location>
        <begin position="53"/>
        <end position="72"/>
    </location>
</feature>
<reference evidence="3 4" key="1">
    <citation type="submission" date="2020-01" db="EMBL/GenBank/DDBJ databases">
        <title>Jiella pacifica sp. nov.</title>
        <authorList>
            <person name="Xue Z."/>
            <person name="Zhu S."/>
            <person name="Chen J."/>
            <person name="Yang J."/>
        </authorList>
    </citation>
    <scope>NUCLEOTIDE SEQUENCE [LARGE SCALE GENOMIC DNA]</scope>
    <source>
        <strain evidence="3 4">40Bstr34</strain>
    </source>
</reference>
<name>A0A6N9T517_9HYPH</name>
<feature type="transmembrane region" description="Helical" evidence="2">
    <location>
        <begin position="21"/>
        <end position="41"/>
    </location>
</feature>
<proteinExistence type="predicted"/>
<evidence type="ECO:0000256" key="1">
    <source>
        <dbReference type="SAM" id="MobiDB-lite"/>
    </source>
</evidence>
<evidence type="ECO:0000313" key="3">
    <source>
        <dbReference type="EMBL" id="NDW06484.1"/>
    </source>
</evidence>
<accession>A0A6N9T517</accession>
<dbReference type="EMBL" id="JAAAMG010000017">
    <property type="protein sequence ID" value="NDW06484.1"/>
    <property type="molecule type" value="Genomic_DNA"/>
</dbReference>
<keyword evidence="4" id="KW-1185">Reference proteome</keyword>
<keyword evidence="2" id="KW-1133">Transmembrane helix</keyword>
<dbReference type="RefSeq" id="WP_163464982.1">
    <property type="nucleotide sequence ID" value="NZ_JAAAMG010000017.1"/>
</dbReference>
<evidence type="ECO:0000313" key="4">
    <source>
        <dbReference type="Proteomes" id="UP000469011"/>
    </source>
</evidence>
<protein>
    <submittedName>
        <fullName evidence="3">Uncharacterized protein</fullName>
    </submittedName>
</protein>
<dbReference type="Proteomes" id="UP000469011">
    <property type="component" value="Unassembled WGS sequence"/>
</dbReference>